<feature type="binding site" evidence="9">
    <location>
        <position position="202"/>
    </location>
    <ligand>
        <name>FMN</name>
        <dbReference type="ChEBI" id="CHEBI:58210"/>
    </ligand>
</feature>
<feature type="active site" description="Nucleophile" evidence="9">
    <location>
        <position position="119"/>
    </location>
</feature>
<dbReference type="Pfam" id="PF01180">
    <property type="entry name" value="DHO_dh"/>
    <property type="match status" value="1"/>
</dbReference>
<reference evidence="11" key="3">
    <citation type="journal article" date="2019" name="BMC Res. Notes">
        <title>Complete genome sequence of the Sulfodiicoccus acidiphilus strain HS-1T, the first crenarchaeon that lacks polB3, isolated from an acidic hot spring in Ohwaku-dani, Hakone, Japan.</title>
        <authorList>
            <person name="Sakai H.D."/>
            <person name="Kurosawa N."/>
        </authorList>
    </citation>
    <scope>NUCLEOTIDE SEQUENCE</scope>
    <source>
        <strain evidence="11">HS-1</strain>
    </source>
</reference>
<dbReference type="EMBL" id="BMQS01000005">
    <property type="protein sequence ID" value="GGT91827.1"/>
    <property type="molecule type" value="Genomic_DNA"/>
</dbReference>
<feature type="binding site" evidence="9">
    <location>
        <begin position="67"/>
        <end position="71"/>
    </location>
    <ligand>
        <name>substrate</name>
    </ligand>
</feature>
<keyword evidence="8 9" id="KW-0560">Oxidoreductase</keyword>
<dbReference type="InterPro" id="IPR033888">
    <property type="entry name" value="DHOD_1B"/>
</dbReference>
<dbReference type="PANTHER" id="PTHR48109">
    <property type="entry name" value="DIHYDROOROTATE DEHYDROGENASE (QUINONE), MITOCHONDRIAL-RELATED"/>
    <property type="match status" value="1"/>
</dbReference>
<name>A0A348B1B5_9CREN</name>
<evidence type="ECO:0000259" key="10">
    <source>
        <dbReference type="Pfam" id="PF01180"/>
    </source>
</evidence>
<evidence type="ECO:0000256" key="6">
    <source>
        <dbReference type="ARBA" id="ARBA00022643"/>
    </source>
</evidence>
<dbReference type="RefSeq" id="WP_126449269.1">
    <property type="nucleotide sequence ID" value="NZ_AP018553.1"/>
</dbReference>
<evidence type="ECO:0000256" key="3">
    <source>
        <dbReference type="ARBA" id="ARBA00008008"/>
    </source>
</evidence>
<evidence type="ECO:0000313" key="12">
    <source>
        <dbReference type="EMBL" id="GGT91827.1"/>
    </source>
</evidence>
<dbReference type="GO" id="GO:0004152">
    <property type="term" value="F:dihydroorotate dehydrogenase activity"/>
    <property type="evidence" value="ECO:0007669"/>
    <property type="project" value="UniProtKB-UniRule"/>
</dbReference>
<evidence type="ECO:0000256" key="8">
    <source>
        <dbReference type="ARBA" id="ARBA00023002"/>
    </source>
</evidence>
<dbReference type="InterPro" id="IPR023359">
    <property type="entry name" value="Dihydro_DH_chainA_dom2"/>
</dbReference>
<gene>
    <name evidence="9" type="primary">pyrD</name>
    <name evidence="12" type="ORF">GCM10007116_06940</name>
    <name evidence="11" type="ORF">HS1genome_0356</name>
</gene>
<dbReference type="KEGG" id="sacd:HS1genome_0356"/>
<comment type="caution">
    <text evidence="9">Lacks conserved residue(s) required for the propagation of feature annotation.</text>
</comment>
<dbReference type="GO" id="GO:0044205">
    <property type="term" value="P:'de novo' UMP biosynthetic process"/>
    <property type="evidence" value="ECO:0007669"/>
    <property type="project" value="UniProtKB-UniRule"/>
</dbReference>
<keyword evidence="6 9" id="KW-0288">FMN</keyword>
<dbReference type="SUPFAM" id="SSF51395">
    <property type="entry name" value="FMN-linked oxidoreductases"/>
    <property type="match status" value="1"/>
</dbReference>
<dbReference type="Gene3D" id="2.30.26.10">
    <property type="entry name" value="Dihydroorotate Dehydrogenase A, chain A, domain 2"/>
    <property type="match status" value="1"/>
</dbReference>
<keyword evidence="7 9" id="KW-0665">Pyrimidine biosynthesis</keyword>
<dbReference type="InterPro" id="IPR001295">
    <property type="entry name" value="Dihydroorotate_DH_CS"/>
</dbReference>
<dbReference type="InterPro" id="IPR024920">
    <property type="entry name" value="Dihydroorotate_DH_1"/>
</dbReference>
<feature type="binding site" evidence="9">
    <location>
        <begin position="177"/>
        <end position="178"/>
    </location>
    <ligand>
        <name>substrate</name>
    </ligand>
</feature>
<feature type="binding site" evidence="9">
    <location>
        <position position="42"/>
    </location>
    <ligand>
        <name>substrate</name>
    </ligand>
</feature>
<evidence type="ECO:0000256" key="1">
    <source>
        <dbReference type="ARBA" id="ARBA00004496"/>
    </source>
</evidence>
<comment type="similarity">
    <text evidence="3 9">Belongs to the dihydroorotate dehydrogenase family. Type 1 subfamily.</text>
</comment>
<dbReference type="Proteomes" id="UP000276741">
    <property type="component" value="Chromosome"/>
</dbReference>
<dbReference type="GO" id="GO:0005737">
    <property type="term" value="C:cytoplasm"/>
    <property type="evidence" value="ECO:0007669"/>
    <property type="project" value="UniProtKB-SubCell"/>
</dbReference>
<feature type="binding site" evidence="9">
    <location>
        <position position="116"/>
    </location>
    <ligand>
        <name>FMN</name>
        <dbReference type="ChEBI" id="CHEBI:58210"/>
    </ligand>
</feature>
<comment type="subcellular location">
    <subcellularLocation>
        <location evidence="1 9">Cytoplasm</location>
    </subcellularLocation>
</comment>
<dbReference type="InterPro" id="IPR012135">
    <property type="entry name" value="Dihydroorotate_DH_1_2"/>
</dbReference>
<keyword evidence="5 9" id="KW-0285">Flavoprotein</keyword>
<keyword evidence="13" id="KW-1185">Reference proteome</keyword>
<dbReference type="CDD" id="cd04740">
    <property type="entry name" value="DHOD_1B_like"/>
    <property type="match status" value="1"/>
</dbReference>
<reference evidence="12" key="1">
    <citation type="journal article" date="2014" name="Int. J. Syst. Evol. Microbiol.">
        <title>Complete genome sequence of Corynebacterium casei LMG S-19264T (=DSM 44701T), isolated from a smear-ripened cheese.</title>
        <authorList>
            <consortium name="US DOE Joint Genome Institute (JGI-PGF)"/>
            <person name="Walter F."/>
            <person name="Albersmeier A."/>
            <person name="Kalinowski J."/>
            <person name="Ruckert C."/>
        </authorList>
    </citation>
    <scope>NUCLEOTIDE SEQUENCE</scope>
    <source>
        <strain evidence="12">JCM 31740</strain>
    </source>
</reference>
<dbReference type="HAMAP" id="MF_00224">
    <property type="entry name" value="DHO_dh_type1"/>
    <property type="match status" value="1"/>
</dbReference>
<feature type="domain" description="Dihydroorotate dehydrogenase catalytic" evidence="10">
    <location>
        <begin position="4"/>
        <end position="272"/>
    </location>
</feature>
<feature type="binding site" evidence="9">
    <location>
        <position position="176"/>
    </location>
    <ligand>
        <name>FMN</name>
        <dbReference type="ChEBI" id="CHEBI:58210"/>
    </ligand>
</feature>
<dbReference type="PANTHER" id="PTHR48109:SF1">
    <property type="entry name" value="DIHYDROOROTATE DEHYDROGENASE (FUMARATE)"/>
    <property type="match status" value="1"/>
</dbReference>
<dbReference type="NCBIfam" id="NF041011">
    <property type="entry name" value="dihydoor_dh_Arch"/>
    <property type="match status" value="1"/>
</dbReference>
<dbReference type="InterPro" id="IPR013785">
    <property type="entry name" value="Aldolase_TIM"/>
</dbReference>
<dbReference type="Gene3D" id="3.20.20.70">
    <property type="entry name" value="Aldolase class I"/>
    <property type="match status" value="1"/>
</dbReference>
<dbReference type="UniPathway" id="UPA00070"/>
<organism evidence="11 13">
    <name type="scientific">Sulfodiicoccus acidiphilus</name>
    <dbReference type="NCBI Taxonomy" id="1670455"/>
    <lineage>
        <taxon>Archaea</taxon>
        <taxon>Thermoproteota</taxon>
        <taxon>Thermoprotei</taxon>
        <taxon>Sulfolobales</taxon>
        <taxon>Sulfolobaceae</taxon>
        <taxon>Sulfodiicoccus</taxon>
    </lineage>
</organism>
<feature type="binding site" evidence="9">
    <location>
        <position position="116"/>
    </location>
    <ligand>
        <name>substrate</name>
    </ligand>
</feature>
<feature type="binding site" evidence="9">
    <location>
        <begin position="228"/>
        <end position="229"/>
    </location>
    <ligand>
        <name>FMN</name>
        <dbReference type="ChEBI" id="CHEBI:58210"/>
    </ligand>
</feature>
<dbReference type="InterPro" id="IPR005720">
    <property type="entry name" value="Dihydroorotate_DH_cat"/>
</dbReference>
<dbReference type="Proteomes" id="UP000616143">
    <property type="component" value="Unassembled WGS sequence"/>
</dbReference>
<comment type="function">
    <text evidence="9">Catalyzes the conversion of dihydroorotate to orotate.</text>
</comment>
<dbReference type="GO" id="GO:0006207">
    <property type="term" value="P:'de novo' pyrimidine nucleobase biosynthetic process"/>
    <property type="evidence" value="ECO:0007669"/>
    <property type="project" value="InterPro"/>
</dbReference>
<accession>A0A348B1B5</accession>
<dbReference type="GeneID" id="38665859"/>
<dbReference type="PROSITE" id="PS00912">
    <property type="entry name" value="DHODEHASE_2"/>
    <property type="match status" value="1"/>
</dbReference>
<dbReference type="InterPro" id="IPR053488">
    <property type="entry name" value="DHODH_Type1"/>
</dbReference>
<dbReference type="InterPro" id="IPR050074">
    <property type="entry name" value="DHO_dehydrogenase"/>
</dbReference>
<dbReference type="OrthoDB" id="36608at2157"/>
<evidence type="ECO:0000313" key="11">
    <source>
        <dbReference type="EMBL" id="BBD71967.1"/>
    </source>
</evidence>
<reference evidence="13" key="2">
    <citation type="submission" date="2018-04" db="EMBL/GenBank/DDBJ databases">
        <title>Complete genome sequence of Sulfodiicoccus acidiphilus strain HS-1.</title>
        <authorList>
            <person name="Sakai H.D."/>
            <person name="Kurosawa N."/>
        </authorList>
    </citation>
    <scope>NUCLEOTIDE SEQUENCE [LARGE SCALE GENOMIC DNA]</scope>
    <source>
        <strain evidence="13">HS-1</strain>
    </source>
</reference>
<feature type="binding site" evidence="9">
    <location>
        <position position="151"/>
    </location>
    <ligand>
        <name>FMN</name>
        <dbReference type="ChEBI" id="CHEBI:58210"/>
    </ligand>
</feature>
<dbReference type="EMBL" id="AP018553">
    <property type="protein sequence ID" value="BBD71967.1"/>
    <property type="molecule type" value="Genomic_DNA"/>
</dbReference>
<feature type="binding site" evidence="9">
    <location>
        <begin position="250"/>
        <end position="251"/>
    </location>
    <ligand>
        <name>FMN</name>
        <dbReference type="ChEBI" id="CHEBI:58210"/>
    </ligand>
</feature>
<reference evidence="12" key="4">
    <citation type="submission" date="2020-09" db="EMBL/GenBank/DDBJ databases">
        <authorList>
            <person name="Sun Q."/>
            <person name="Ohkuma M."/>
        </authorList>
    </citation>
    <scope>NUCLEOTIDE SEQUENCE</scope>
    <source>
        <strain evidence="12">JCM 31740</strain>
    </source>
</reference>
<evidence type="ECO:0000256" key="7">
    <source>
        <dbReference type="ARBA" id="ARBA00022975"/>
    </source>
</evidence>
<comment type="cofactor">
    <cofactor evidence="9">
        <name>FMN</name>
        <dbReference type="ChEBI" id="CHEBI:58210"/>
    </cofactor>
    <text evidence="9">Binds 1 FMN per subunit.</text>
</comment>
<evidence type="ECO:0000256" key="5">
    <source>
        <dbReference type="ARBA" id="ARBA00022630"/>
    </source>
</evidence>
<evidence type="ECO:0000313" key="13">
    <source>
        <dbReference type="Proteomes" id="UP000276741"/>
    </source>
</evidence>
<evidence type="ECO:0000256" key="2">
    <source>
        <dbReference type="ARBA" id="ARBA00004725"/>
    </source>
</evidence>
<evidence type="ECO:0000256" key="9">
    <source>
        <dbReference type="HAMAP-Rule" id="MF_00224"/>
    </source>
</evidence>
<dbReference type="PIRSF" id="PIRSF000164">
    <property type="entry name" value="DHO_oxidase"/>
    <property type="match status" value="1"/>
</dbReference>
<comment type="catalytic activity">
    <reaction evidence="9">
        <text>(S)-dihydroorotate + A = orotate + AH2</text>
        <dbReference type="Rhea" id="RHEA:18073"/>
        <dbReference type="ChEBI" id="CHEBI:13193"/>
        <dbReference type="ChEBI" id="CHEBI:17499"/>
        <dbReference type="ChEBI" id="CHEBI:30839"/>
        <dbReference type="ChEBI" id="CHEBI:30864"/>
    </reaction>
</comment>
<evidence type="ECO:0000256" key="4">
    <source>
        <dbReference type="ARBA" id="ARBA00022490"/>
    </source>
</evidence>
<dbReference type="AlphaFoldDB" id="A0A348B1B5"/>
<dbReference type="EC" id="1.3.-.-" evidence="9"/>
<feature type="binding site" evidence="9">
    <location>
        <position position="17"/>
    </location>
    <ligand>
        <name>FMN</name>
        <dbReference type="ChEBI" id="CHEBI:58210"/>
    </ligand>
</feature>
<protein>
    <recommendedName>
        <fullName evidence="9">Dihydroorotate dehydrogenase</fullName>
        <shortName evidence="9">DHOD</shortName>
        <shortName evidence="9">DHODase</shortName>
        <shortName evidence="9">DHOdehase</shortName>
        <ecNumber evidence="9">1.3.-.-</ecNumber>
    </recommendedName>
</protein>
<keyword evidence="4 9" id="KW-0963">Cytoplasm</keyword>
<sequence>MPELAGVSFRDPFVIASGIVPNHPELIRQFCHLYGPAGVTTKSFTLNPLDPHPPPTVFKLGDGCYINAIGLSNPGRDGLREINVPCRVIYSIAGSSPEEFGQLASLVPKGHLVELNLSSPNRRGLGESVAPMVREIVREVVGATQNPVLVKLGPWDNVIDLAGRALEAGAKGLTLINTVKGMAIDVYERRPILTYTTGGVSGKCIHHLAVRIVAQVFKEYQADVIGVGGVYSWEDAAELMLAGAKLVGVGTAIIDRGPRVLTQIREGFGKFLDKKGINATELVGAGVR</sequence>
<feature type="binding site" evidence="9">
    <location>
        <begin position="42"/>
        <end position="43"/>
    </location>
    <ligand>
        <name>FMN</name>
        <dbReference type="ChEBI" id="CHEBI:58210"/>
    </ligand>
</feature>
<comment type="pathway">
    <text evidence="2 9">Pyrimidine metabolism; UMP biosynthesis via de novo pathway.</text>
</comment>
<proteinExistence type="inferred from homology"/>